<evidence type="ECO:0000256" key="1">
    <source>
        <dbReference type="SAM" id="MobiDB-lite"/>
    </source>
</evidence>
<dbReference type="EMBL" id="QGKY02000094">
    <property type="protein sequence ID" value="KAF2602271.1"/>
    <property type="molecule type" value="Genomic_DNA"/>
</dbReference>
<dbReference type="AlphaFoldDB" id="A0A8S9L8F2"/>
<protein>
    <submittedName>
        <fullName evidence="2">Uncharacterized protein</fullName>
    </submittedName>
</protein>
<sequence length="208" mass="22069">MQCVLFVQQLTDLLVIGLFRTRVDSGVALSSSWNGFAVVNRRYWSLKSLSVTSIDVEACNPATLLSLLPFVLHLVTCLLRFCCAWSFKSISSFAMDESLESLVRTPEMADVEDLLHTVPASSPVLPEEVSSLQTTVLVPQAVASPAVQEATSTTQAMVSPVTDSVGWAGFGADLPSSPPADSSGNDSGGENSAADEPVEVNQGIETMT</sequence>
<name>A0A8S9L8F2_BRACR</name>
<evidence type="ECO:0000313" key="2">
    <source>
        <dbReference type="EMBL" id="KAF2602271.1"/>
    </source>
</evidence>
<accession>A0A8S9L8F2</accession>
<proteinExistence type="predicted"/>
<comment type="caution">
    <text evidence="2">The sequence shown here is derived from an EMBL/GenBank/DDBJ whole genome shotgun (WGS) entry which is preliminary data.</text>
</comment>
<organism evidence="2">
    <name type="scientific">Brassica cretica</name>
    <name type="common">Mustard</name>
    <dbReference type="NCBI Taxonomy" id="69181"/>
    <lineage>
        <taxon>Eukaryota</taxon>
        <taxon>Viridiplantae</taxon>
        <taxon>Streptophyta</taxon>
        <taxon>Embryophyta</taxon>
        <taxon>Tracheophyta</taxon>
        <taxon>Spermatophyta</taxon>
        <taxon>Magnoliopsida</taxon>
        <taxon>eudicotyledons</taxon>
        <taxon>Gunneridae</taxon>
        <taxon>Pentapetalae</taxon>
        <taxon>rosids</taxon>
        <taxon>malvids</taxon>
        <taxon>Brassicales</taxon>
        <taxon>Brassicaceae</taxon>
        <taxon>Brassiceae</taxon>
        <taxon>Brassica</taxon>
    </lineage>
</organism>
<reference evidence="2" key="1">
    <citation type="submission" date="2019-12" db="EMBL/GenBank/DDBJ databases">
        <title>Genome sequencing and annotation of Brassica cretica.</title>
        <authorList>
            <person name="Studholme D.J."/>
            <person name="Sarris P.F."/>
        </authorList>
    </citation>
    <scope>NUCLEOTIDE SEQUENCE</scope>
    <source>
        <strain evidence="2">PFS-102/07</strain>
        <tissue evidence="2">Leaf</tissue>
    </source>
</reference>
<feature type="region of interest" description="Disordered" evidence="1">
    <location>
        <begin position="169"/>
        <end position="208"/>
    </location>
</feature>
<gene>
    <name evidence="2" type="ORF">F2Q70_00025487</name>
</gene>
<feature type="compositionally biased region" description="Low complexity" evidence="1">
    <location>
        <begin position="172"/>
        <end position="194"/>
    </location>
</feature>